<dbReference type="SUPFAM" id="SSF53756">
    <property type="entry name" value="UDP-Glycosyltransferase/glycogen phosphorylase"/>
    <property type="match status" value="1"/>
</dbReference>
<sequence length="353" mass="40125">MKILIITQKYDIHDSNLGAFIDWWNRFAEKFQKVYILALEKRSEPTAPNMEAISMGKERGVGFLGKAHGFYSGLFKVIGKTDAILVHMIPKYVIMAAPVAFFYGKPIYMWYTGVALHWQLRLAVIFCKKIFTAHEAAMRINTPKRIITGHGIDINKFPISNFQFPNNKNEITILSAGRITPSKGHDLIIRVVADLIKFGYNLKLKIIGDVIQDYHKDYLTSLKKLAEDLHISGEVEFSGSISYEKMPVYFQNADILINAVTFGGLDKVILEAMASGVIPLTSNNAFLTVFPKPIAHDMVFNEGNLDNLKVKLKNIIDKKLYQNENLRGELRNIIVKNHNLNDLIDRIVKEINR</sequence>
<name>A0A0G0UYJ2_9BACT</name>
<evidence type="ECO:0000259" key="1">
    <source>
        <dbReference type="Pfam" id="PF00534"/>
    </source>
</evidence>
<dbReference type="Gene3D" id="3.40.50.2000">
    <property type="entry name" value="Glycogen Phosphorylase B"/>
    <property type="match status" value="1"/>
</dbReference>
<accession>A0A0G0UYJ2</accession>
<dbReference type="AlphaFoldDB" id="A0A0G0UYJ2"/>
<protein>
    <submittedName>
        <fullName evidence="2">Glycosyltransferase</fullName>
    </submittedName>
</protein>
<evidence type="ECO:0000313" key="3">
    <source>
        <dbReference type="Proteomes" id="UP000034489"/>
    </source>
</evidence>
<reference evidence="2 3" key="1">
    <citation type="journal article" date="2015" name="Nature">
        <title>rRNA introns, odd ribosomes, and small enigmatic genomes across a large radiation of phyla.</title>
        <authorList>
            <person name="Brown C.T."/>
            <person name="Hug L.A."/>
            <person name="Thomas B.C."/>
            <person name="Sharon I."/>
            <person name="Castelle C.J."/>
            <person name="Singh A."/>
            <person name="Wilkins M.J."/>
            <person name="Williams K.H."/>
            <person name="Banfield J.F."/>
        </authorList>
    </citation>
    <scope>NUCLEOTIDE SEQUENCE [LARGE SCALE GENOMIC DNA]</scope>
</reference>
<feature type="domain" description="Glycosyl transferase family 1" evidence="1">
    <location>
        <begin position="161"/>
        <end position="319"/>
    </location>
</feature>
<proteinExistence type="predicted"/>
<dbReference type="Proteomes" id="UP000034489">
    <property type="component" value="Unassembled WGS sequence"/>
</dbReference>
<evidence type="ECO:0000313" key="2">
    <source>
        <dbReference type="EMBL" id="KKR55412.1"/>
    </source>
</evidence>
<keyword evidence="2" id="KW-0808">Transferase</keyword>
<dbReference type="EMBL" id="LBYQ01000005">
    <property type="protein sequence ID" value="KKR55412.1"/>
    <property type="molecule type" value="Genomic_DNA"/>
</dbReference>
<dbReference type="PANTHER" id="PTHR12526">
    <property type="entry name" value="GLYCOSYLTRANSFERASE"/>
    <property type="match status" value="1"/>
</dbReference>
<dbReference type="GO" id="GO:0016757">
    <property type="term" value="F:glycosyltransferase activity"/>
    <property type="evidence" value="ECO:0007669"/>
    <property type="project" value="InterPro"/>
</dbReference>
<comment type="caution">
    <text evidence="2">The sequence shown here is derived from an EMBL/GenBank/DDBJ whole genome shotgun (WGS) entry which is preliminary data.</text>
</comment>
<organism evidence="2 3">
    <name type="scientific">Candidatus Curtissbacteria bacterium GW2011_GWA1_40_24</name>
    <dbReference type="NCBI Taxonomy" id="1618406"/>
    <lineage>
        <taxon>Bacteria</taxon>
        <taxon>Candidatus Curtissiibacteriota</taxon>
    </lineage>
</organism>
<dbReference type="InterPro" id="IPR001296">
    <property type="entry name" value="Glyco_trans_1"/>
</dbReference>
<dbReference type="CDD" id="cd03801">
    <property type="entry name" value="GT4_PimA-like"/>
    <property type="match status" value="1"/>
</dbReference>
<gene>
    <name evidence="2" type="ORF">UT92_C0005G0002</name>
</gene>
<dbReference type="Pfam" id="PF00534">
    <property type="entry name" value="Glycos_transf_1"/>
    <property type="match status" value="1"/>
</dbReference>